<dbReference type="Pfam" id="PF00534">
    <property type="entry name" value="Glycos_transf_1"/>
    <property type="match status" value="1"/>
</dbReference>
<dbReference type="InterPro" id="IPR050194">
    <property type="entry name" value="Glycosyltransferase_grp1"/>
</dbReference>
<dbReference type="EMBL" id="FYEW01000004">
    <property type="protein sequence ID" value="SNC77536.1"/>
    <property type="molecule type" value="Genomic_DNA"/>
</dbReference>
<dbReference type="RefSeq" id="WP_088845524.1">
    <property type="nucleotide sequence ID" value="NZ_FYEW01000004.1"/>
</dbReference>
<feature type="domain" description="Glycosyltransferase subfamily 4-like N-terminal" evidence="2">
    <location>
        <begin position="17"/>
        <end position="210"/>
    </location>
</feature>
<proteinExistence type="predicted"/>
<organism evidence="3 4">
    <name type="scientific">Hymenobacter gelipurpurascens</name>
    <dbReference type="NCBI Taxonomy" id="89968"/>
    <lineage>
        <taxon>Bacteria</taxon>
        <taxon>Pseudomonadati</taxon>
        <taxon>Bacteroidota</taxon>
        <taxon>Cytophagia</taxon>
        <taxon>Cytophagales</taxon>
        <taxon>Hymenobacteraceae</taxon>
        <taxon>Hymenobacter</taxon>
    </lineage>
</organism>
<dbReference type="SUPFAM" id="SSF53756">
    <property type="entry name" value="UDP-Glycosyltransferase/glycogen phosphorylase"/>
    <property type="match status" value="1"/>
</dbReference>
<keyword evidence="4" id="KW-1185">Reference proteome</keyword>
<dbReference type="CDD" id="cd03794">
    <property type="entry name" value="GT4_WbuB-like"/>
    <property type="match status" value="1"/>
</dbReference>
<dbReference type="InterPro" id="IPR028098">
    <property type="entry name" value="Glyco_trans_4-like_N"/>
</dbReference>
<dbReference type="Proteomes" id="UP000198131">
    <property type="component" value="Unassembled WGS sequence"/>
</dbReference>
<keyword evidence="3" id="KW-0808">Transferase</keyword>
<accession>A0A212UH65</accession>
<dbReference type="GO" id="GO:0016758">
    <property type="term" value="F:hexosyltransferase activity"/>
    <property type="evidence" value="ECO:0007669"/>
    <property type="project" value="TreeGrafter"/>
</dbReference>
<evidence type="ECO:0000259" key="2">
    <source>
        <dbReference type="Pfam" id="PF13579"/>
    </source>
</evidence>
<feature type="domain" description="Glycosyl transferase family 1" evidence="1">
    <location>
        <begin position="222"/>
        <end position="394"/>
    </location>
</feature>
<protein>
    <submittedName>
        <fullName evidence="3">Colanic acid biosynthesis glycosyl transferase WcaI</fullName>
    </submittedName>
</protein>
<reference evidence="4" key="1">
    <citation type="submission" date="2017-06" db="EMBL/GenBank/DDBJ databases">
        <authorList>
            <person name="Varghese N."/>
            <person name="Submissions S."/>
        </authorList>
    </citation>
    <scope>NUCLEOTIDE SEQUENCE [LARGE SCALE GENOMIC DNA]</scope>
    <source>
        <strain evidence="4">DSM 11116</strain>
    </source>
</reference>
<gene>
    <name evidence="3" type="ORF">SAMN06265337_4122</name>
</gene>
<sequence>MKKRILLIGYNFYPELTGIGKYSGEMLLWLSRQGFNCTALTAYPYYPSWKVQDPYVSRQFSYTTEHKEFPSGGTLCIHRCPMYVPSVPSGLKRVLLDASFLFSACLKLLWLIPRNRFDLIISVAPSFHFGLLALLARSIRKCLFMYHIQDLQIEAARDLGIIKSAKAVKAMFGLERFILNRADYISSISAPMVARIQSKVGRKVMLLPNWADTCRFYPLPDRGQLKRKFGFQEGDKIVLYSGAIGEKQGLEAILYAAQVFRHQARFKFLICGSGPYKQRLEALCEKLQLTNVQFIPLQADIQFNAFLNMADVHLVIQKSSAGDLVMPSKLTTILAVGGLAIITANEGSGLYAMVSHYNIGLLVPAEDQMALNACLEKALANDHDQLRGNARRYAESYLSIDSIMNEFVSSVLK</sequence>
<dbReference type="AlphaFoldDB" id="A0A212UH65"/>
<dbReference type="NCBIfam" id="NF007640">
    <property type="entry name" value="PRK10307.1"/>
    <property type="match status" value="1"/>
</dbReference>
<dbReference type="PANTHER" id="PTHR45947:SF3">
    <property type="entry name" value="SULFOQUINOVOSYL TRANSFERASE SQD2"/>
    <property type="match status" value="1"/>
</dbReference>
<evidence type="ECO:0000313" key="4">
    <source>
        <dbReference type="Proteomes" id="UP000198131"/>
    </source>
</evidence>
<dbReference type="Pfam" id="PF13579">
    <property type="entry name" value="Glyco_trans_4_4"/>
    <property type="match status" value="1"/>
</dbReference>
<dbReference type="PANTHER" id="PTHR45947">
    <property type="entry name" value="SULFOQUINOVOSYL TRANSFERASE SQD2"/>
    <property type="match status" value="1"/>
</dbReference>
<dbReference type="OrthoDB" id="9811902at2"/>
<dbReference type="Gene3D" id="3.40.50.2000">
    <property type="entry name" value="Glycogen Phosphorylase B"/>
    <property type="match status" value="2"/>
</dbReference>
<evidence type="ECO:0000259" key="1">
    <source>
        <dbReference type="Pfam" id="PF00534"/>
    </source>
</evidence>
<dbReference type="InterPro" id="IPR001296">
    <property type="entry name" value="Glyco_trans_1"/>
</dbReference>
<evidence type="ECO:0000313" key="3">
    <source>
        <dbReference type="EMBL" id="SNC77536.1"/>
    </source>
</evidence>
<name>A0A212UH65_9BACT</name>